<sequence>MARPLRLRCVTHLTQASPSADSPTQPPPVPVGLSYRRPPSPAPVGPHPSLADHRRPLLRLHRHPAPCELLQPPVPLAGLAASPVMASVAVGTSGGSRRRWGVVQMESRR</sequence>
<name>A0ACC0Q7J5_RHOML</name>
<reference evidence="1" key="1">
    <citation type="submission" date="2022-02" db="EMBL/GenBank/DDBJ databases">
        <title>Plant Genome Project.</title>
        <authorList>
            <person name="Zhang R.-G."/>
        </authorList>
    </citation>
    <scope>NUCLEOTIDE SEQUENCE</scope>
    <source>
        <strain evidence="1">AT1</strain>
    </source>
</reference>
<comment type="caution">
    <text evidence="1">The sequence shown here is derived from an EMBL/GenBank/DDBJ whole genome shotgun (WGS) entry which is preliminary data.</text>
</comment>
<keyword evidence="2" id="KW-1185">Reference proteome</keyword>
<dbReference type="Proteomes" id="UP001062846">
    <property type="component" value="Chromosome 1"/>
</dbReference>
<organism evidence="1 2">
    <name type="scientific">Rhododendron molle</name>
    <name type="common">Chinese azalea</name>
    <name type="synonym">Azalea mollis</name>
    <dbReference type="NCBI Taxonomy" id="49168"/>
    <lineage>
        <taxon>Eukaryota</taxon>
        <taxon>Viridiplantae</taxon>
        <taxon>Streptophyta</taxon>
        <taxon>Embryophyta</taxon>
        <taxon>Tracheophyta</taxon>
        <taxon>Spermatophyta</taxon>
        <taxon>Magnoliopsida</taxon>
        <taxon>eudicotyledons</taxon>
        <taxon>Gunneridae</taxon>
        <taxon>Pentapetalae</taxon>
        <taxon>asterids</taxon>
        <taxon>Ericales</taxon>
        <taxon>Ericaceae</taxon>
        <taxon>Ericoideae</taxon>
        <taxon>Rhodoreae</taxon>
        <taxon>Rhododendron</taxon>
    </lineage>
</organism>
<gene>
    <name evidence="1" type="ORF">RHMOL_Rhmol01G0318400</name>
</gene>
<accession>A0ACC0Q7J5</accession>
<protein>
    <submittedName>
        <fullName evidence="1">Uncharacterized protein</fullName>
    </submittedName>
</protein>
<proteinExistence type="predicted"/>
<evidence type="ECO:0000313" key="1">
    <source>
        <dbReference type="EMBL" id="KAI8573980.1"/>
    </source>
</evidence>
<evidence type="ECO:0000313" key="2">
    <source>
        <dbReference type="Proteomes" id="UP001062846"/>
    </source>
</evidence>
<dbReference type="EMBL" id="CM046388">
    <property type="protein sequence ID" value="KAI8573980.1"/>
    <property type="molecule type" value="Genomic_DNA"/>
</dbReference>